<dbReference type="Proteomes" id="UP000790709">
    <property type="component" value="Unassembled WGS sequence"/>
</dbReference>
<protein>
    <submittedName>
        <fullName evidence="1">Ribonucleoside-diphosphate reductase large subunit</fullName>
    </submittedName>
</protein>
<dbReference type="EMBL" id="MU266372">
    <property type="protein sequence ID" value="KAH7927104.1"/>
    <property type="molecule type" value="Genomic_DNA"/>
</dbReference>
<name>A0ACB8BN02_9AGAM</name>
<keyword evidence="2" id="KW-1185">Reference proteome</keyword>
<gene>
    <name evidence="1" type="ORF">BV22DRAFT_1103932</name>
</gene>
<comment type="caution">
    <text evidence="1">The sequence shown here is derived from an EMBL/GenBank/DDBJ whole genome shotgun (WGS) entry which is preliminary data.</text>
</comment>
<sequence length="726" mass="81788">MPYVSIKHVAETAANLTAEHPHYALLAGRIEMSRLYKKTPKRFSTAMEGLYFPGRTLSLRASFLKYVRMHADELDSAIVQSRDFDLDYFAVKTLSNSYLASDINRVPMERPQHLFMRVAVAIHNEDLEHIIETYDLMSRRYFIHASPTLYNAGFRNGQLASCFLLPLPCNSRDDMYACLRKCATISEETGGIGISVHDVPASGSVDPDTGITAAGLVPLLKLFNESVNLVDQGVNKRPGAMAVYLEPWHMEIFEFLDLRRNHGKEEMRARNLFYALWIPDLFMKRVESDALWTLFCPRSAPLLSSSYGEEFEDLYASYERADVRKKSFPARELWQKIIQVQVETGMPFMLYKDATNVKSNHNHLGTITCSNLCTEIIQFSSDEETAVCNLASVALPSFVLADQTFDFQDLHRVTKIVTVNLNRVIDAGIYPTPDARRSSVRHRAIGVGVQGLVETFYRLRLPVESSAALELNARIFETIYHATLDASCELAVGDGAYDSWTDSNAWHGSLQFDLWGVAPSDMWDWTSLRARIAKYGLRNSLLVALMPTASTSQILGFSEGIEVPMSNLFNRRVLSGEFQVVSSTLVHELSGLGLWTPNVRRQLFEGRGSIQHIEHIPAHLKDLFKTAWEISQQAIIDLAVGRAPFICQSQSLTIYVAAPTTQSLTSMHFYGWKRGLKTGMYYLRTQPAAFPLAFTVEGHEGAAVKTMNNDPEENRKLCLRAWSTRT</sequence>
<reference evidence="1" key="1">
    <citation type="journal article" date="2021" name="New Phytol.">
        <title>Evolutionary innovations through gain and loss of genes in the ectomycorrhizal Boletales.</title>
        <authorList>
            <person name="Wu G."/>
            <person name="Miyauchi S."/>
            <person name="Morin E."/>
            <person name="Kuo A."/>
            <person name="Drula E."/>
            <person name="Varga T."/>
            <person name="Kohler A."/>
            <person name="Feng B."/>
            <person name="Cao Y."/>
            <person name="Lipzen A."/>
            <person name="Daum C."/>
            <person name="Hundley H."/>
            <person name="Pangilinan J."/>
            <person name="Johnson J."/>
            <person name="Barry K."/>
            <person name="LaButti K."/>
            <person name="Ng V."/>
            <person name="Ahrendt S."/>
            <person name="Min B."/>
            <person name="Choi I.G."/>
            <person name="Park H."/>
            <person name="Plett J.M."/>
            <person name="Magnuson J."/>
            <person name="Spatafora J.W."/>
            <person name="Nagy L.G."/>
            <person name="Henrissat B."/>
            <person name="Grigoriev I.V."/>
            <person name="Yang Z.L."/>
            <person name="Xu J."/>
            <person name="Martin F.M."/>
        </authorList>
    </citation>
    <scope>NUCLEOTIDE SEQUENCE</scope>
    <source>
        <strain evidence="1">KUC20120723A-06</strain>
    </source>
</reference>
<evidence type="ECO:0000313" key="1">
    <source>
        <dbReference type="EMBL" id="KAH7927104.1"/>
    </source>
</evidence>
<proteinExistence type="predicted"/>
<evidence type="ECO:0000313" key="2">
    <source>
        <dbReference type="Proteomes" id="UP000790709"/>
    </source>
</evidence>
<organism evidence="1 2">
    <name type="scientific">Leucogyrophana mollusca</name>
    <dbReference type="NCBI Taxonomy" id="85980"/>
    <lineage>
        <taxon>Eukaryota</taxon>
        <taxon>Fungi</taxon>
        <taxon>Dikarya</taxon>
        <taxon>Basidiomycota</taxon>
        <taxon>Agaricomycotina</taxon>
        <taxon>Agaricomycetes</taxon>
        <taxon>Agaricomycetidae</taxon>
        <taxon>Boletales</taxon>
        <taxon>Boletales incertae sedis</taxon>
        <taxon>Leucogyrophana</taxon>
    </lineage>
</organism>
<accession>A0ACB8BN02</accession>